<reference evidence="7 8" key="1">
    <citation type="submission" date="2016-06" db="EMBL/GenBank/DDBJ databases">
        <title>Comparative genomics of the ectomycorrhizal sister species Rhizopogon vinicolor and Rhizopogon vesiculosus (Basidiomycota: Boletales) reveals a divergence of the mating type B locus.</title>
        <authorList>
            <consortium name="DOE Joint Genome Institute"/>
            <person name="Mujic A.B."/>
            <person name="Kuo A."/>
            <person name="Tritt A."/>
            <person name="Lipzen A."/>
            <person name="Chen C."/>
            <person name="Johnson J."/>
            <person name="Sharma A."/>
            <person name="Barry K."/>
            <person name="Grigoriev I.V."/>
            <person name="Spatafora J.W."/>
        </authorList>
    </citation>
    <scope>NUCLEOTIDE SEQUENCE [LARGE SCALE GENOMIC DNA]</scope>
    <source>
        <strain evidence="7 8">AM-OR11-026</strain>
    </source>
</reference>
<dbReference type="Pfam" id="PF00010">
    <property type="entry name" value="HLH"/>
    <property type="match status" value="1"/>
</dbReference>
<feature type="compositionally biased region" description="Low complexity" evidence="5">
    <location>
        <begin position="14"/>
        <end position="35"/>
    </location>
</feature>
<dbReference type="GO" id="GO:0046983">
    <property type="term" value="F:protein dimerization activity"/>
    <property type="evidence" value="ECO:0007669"/>
    <property type="project" value="InterPro"/>
</dbReference>
<organism evidence="7 8">
    <name type="scientific">Rhizopogon vinicolor AM-OR11-026</name>
    <dbReference type="NCBI Taxonomy" id="1314800"/>
    <lineage>
        <taxon>Eukaryota</taxon>
        <taxon>Fungi</taxon>
        <taxon>Dikarya</taxon>
        <taxon>Basidiomycota</taxon>
        <taxon>Agaricomycotina</taxon>
        <taxon>Agaricomycetes</taxon>
        <taxon>Agaricomycetidae</taxon>
        <taxon>Boletales</taxon>
        <taxon>Suillineae</taxon>
        <taxon>Rhizopogonaceae</taxon>
        <taxon>Rhizopogon</taxon>
    </lineage>
</organism>
<dbReference type="InterPro" id="IPR036638">
    <property type="entry name" value="HLH_DNA-bd_sf"/>
</dbReference>
<name>A0A1B7MPU2_9AGAM</name>
<dbReference type="Gene3D" id="4.10.280.10">
    <property type="entry name" value="Helix-loop-helix DNA-binding domain"/>
    <property type="match status" value="2"/>
</dbReference>
<dbReference type="OrthoDB" id="690068at2759"/>
<feature type="region of interest" description="Disordered" evidence="5">
    <location>
        <begin position="365"/>
        <end position="452"/>
    </location>
</feature>
<dbReference type="AlphaFoldDB" id="A0A1B7MPU2"/>
<gene>
    <name evidence="7" type="ORF">K503DRAFT_774376</name>
</gene>
<dbReference type="InParanoid" id="A0A1B7MPU2"/>
<feature type="compositionally biased region" description="Basic and acidic residues" evidence="5">
    <location>
        <begin position="550"/>
        <end position="590"/>
    </location>
</feature>
<keyword evidence="2" id="KW-0805">Transcription regulation</keyword>
<feature type="region of interest" description="Disordered" evidence="5">
    <location>
        <begin position="293"/>
        <end position="332"/>
    </location>
</feature>
<evidence type="ECO:0000256" key="3">
    <source>
        <dbReference type="ARBA" id="ARBA00023163"/>
    </source>
</evidence>
<dbReference type="EMBL" id="KV448590">
    <property type="protein sequence ID" value="OAX34606.1"/>
    <property type="molecule type" value="Genomic_DNA"/>
</dbReference>
<dbReference type="GO" id="GO:0000978">
    <property type="term" value="F:RNA polymerase II cis-regulatory region sequence-specific DNA binding"/>
    <property type="evidence" value="ECO:0007669"/>
    <property type="project" value="TreeGrafter"/>
</dbReference>
<dbReference type="InterPro" id="IPR011598">
    <property type="entry name" value="bHLH_dom"/>
</dbReference>
<feature type="compositionally biased region" description="Low complexity" evidence="5">
    <location>
        <begin position="153"/>
        <end position="176"/>
    </location>
</feature>
<keyword evidence="3" id="KW-0804">Transcription</keyword>
<comment type="subcellular location">
    <subcellularLocation>
        <location evidence="1">Nucleus</location>
    </subcellularLocation>
</comment>
<feature type="region of interest" description="Disordered" evidence="5">
    <location>
        <begin position="1"/>
        <end position="39"/>
    </location>
</feature>
<dbReference type="PROSITE" id="PS50888">
    <property type="entry name" value="BHLH"/>
    <property type="match status" value="1"/>
</dbReference>
<dbReference type="GO" id="GO:0005634">
    <property type="term" value="C:nucleus"/>
    <property type="evidence" value="ECO:0007669"/>
    <property type="project" value="UniProtKB-SubCell"/>
</dbReference>
<protein>
    <submittedName>
        <fullName evidence="7">HLH-domain-containing protein</fullName>
    </submittedName>
</protein>
<dbReference type="SMART" id="SM00353">
    <property type="entry name" value="HLH"/>
    <property type="match status" value="1"/>
</dbReference>
<evidence type="ECO:0000313" key="8">
    <source>
        <dbReference type="Proteomes" id="UP000092154"/>
    </source>
</evidence>
<feature type="compositionally biased region" description="Polar residues" evidence="5">
    <location>
        <begin position="366"/>
        <end position="376"/>
    </location>
</feature>
<accession>A0A1B7MPU2</accession>
<feature type="compositionally biased region" description="Basic and acidic residues" evidence="5">
    <location>
        <begin position="309"/>
        <end position="318"/>
    </location>
</feature>
<dbReference type="PANTHER" id="PTHR46117">
    <property type="entry name" value="FI24210P1"/>
    <property type="match status" value="1"/>
</dbReference>
<dbReference type="GO" id="GO:0000981">
    <property type="term" value="F:DNA-binding transcription factor activity, RNA polymerase II-specific"/>
    <property type="evidence" value="ECO:0007669"/>
    <property type="project" value="TreeGrafter"/>
</dbReference>
<dbReference type="Proteomes" id="UP000092154">
    <property type="component" value="Unassembled WGS sequence"/>
</dbReference>
<feature type="compositionally biased region" description="Polar residues" evidence="5">
    <location>
        <begin position="443"/>
        <end position="452"/>
    </location>
</feature>
<feature type="compositionally biased region" description="Basic and acidic residues" evidence="5">
    <location>
        <begin position="606"/>
        <end position="615"/>
    </location>
</feature>
<proteinExistence type="predicted"/>
<feature type="domain" description="BHLH" evidence="6">
    <location>
        <begin position="322"/>
        <end position="474"/>
    </location>
</feature>
<sequence length="615" mass="66104">MSYTVVRQEGFQLPSPTHTTSSASPSNTPASPSSNLFMPPNLSFLPDSFRKFPSAAQAHSQPPPTIDFTDDLATLIDPHPSQERSTYDPDPYRHNIFDISAPASHYRPPSSADIYQNSNDLPVHNFNSTLPALSSSLRYEPHPDPSHFTYRHTPSPHNPNSRSRSRSRPPSLGPTRTSRRDRRANSISSHVSGTSPPPPPARPHSIVIPGRGGGSTMGGFFVPGQTEYSLPTPDSLTHSFGGFQGYNAATPAYAPQPASYASQNNVNVNYGSFGARTGTPSMGISPSEVSTLGMLASSPTSAPPTAKGKHTDGDGLSEKRRRRRESHNAVERRRRDNINERIGELAGLIPGVLFECDAPLIPPTSPTSVNATSPGENSGDLFSLPLLPDASTPEEGLPDVPENGVPSPNGNTVKKDPSEDGDDARSANNINASGGVNGGIPTNGVTTANGSEPQMIKANKGMILRKSVEYIRYLQQLVSVQASRGRELEERNRALERELAAIQGTPMPMPMPASRSASNSTSDSSPFSESSRLSLASSQTSLPQSQSSWESERKWEMDVEERAGDHDEERGRGRARARKEDVGGVKDREGNVVGGLGVEDDEGEDSSSRERDMET</sequence>
<feature type="region of interest" description="Disordered" evidence="5">
    <location>
        <begin position="501"/>
        <end position="615"/>
    </location>
</feature>
<evidence type="ECO:0000256" key="2">
    <source>
        <dbReference type="ARBA" id="ARBA00023015"/>
    </source>
</evidence>
<evidence type="ECO:0000256" key="1">
    <source>
        <dbReference type="ARBA" id="ARBA00004123"/>
    </source>
</evidence>
<feature type="compositionally biased region" description="Basic and acidic residues" evidence="5">
    <location>
        <begin position="80"/>
        <end position="95"/>
    </location>
</feature>
<dbReference type="InterPro" id="IPR051732">
    <property type="entry name" value="USF"/>
</dbReference>
<keyword evidence="8" id="KW-1185">Reference proteome</keyword>
<evidence type="ECO:0000259" key="6">
    <source>
        <dbReference type="PROSITE" id="PS50888"/>
    </source>
</evidence>
<evidence type="ECO:0000256" key="5">
    <source>
        <dbReference type="SAM" id="MobiDB-lite"/>
    </source>
</evidence>
<keyword evidence="4" id="KW-0539">Nucleus</keyword>
<feature type="compositionally biased region" description="Low complexity" evidence="5">
    <location>
        <begin position="512"/>
        <end position="548"/>
    </location>
</feature>
<evidence type="ECO:0000313" key="7">
    <source>
        <dbReference type="EMBL" id="OAX34606.1"/>
    </source>
</evidence>
<dbReference type="STRING" id="1314800.A0A1B7MPU2"/>
<feature type="region of interest" description="Disordered" evidence="5">
    <location>
        <begin position="136"/>
        <end position="212"/>
    </location>
</feature>
<dbReference type="SUPFAM" id="SSF47459">
    <property type="entry name" value="HLH, helix-loop-helix DNA-binding domain"/>
    <property type="match status" value="1"/>
</dbReference>
<dbReference type="PANTHER" id="PTHR46117:SF3">
    <property type="entry name" value="FI24210P1"/>
    <property type="match status" value="1"/>
</dbReference>
<evidence type="ECO:0000256" key="4">
    <source>
        <dbReference type="ARBA" id="ARBA00023242"/>
    </source>
</evidence>
<feature type="region of interest" description="Disordered" evidence="5">
    <location>
        <begin position="76"/>
        <end position="95"/>
    </location>
</feature>